<sequence length="155" mass="17323">MLSKLSIVLGVCLMTVVGWGQRSNSDYKPIFNVGYNQGTHSMIQLGVEYDVLSSDEKWLFVGGGVLATPYHKEWHWLPYVDITKSNGLLFYGAKTSTKYVQPQVGISLLNLMDIGLGYGIPFNEDRIPVIKGFNLNIKIRLSGNDSVYPKLKMGF</sequence>
<evidence type="ECO:0000313" key="2">
    <source>
        <dbReference type="Proteomes" id="UP000069030"/>
    </source>
</evidence>
<name>A0A0S7E4S2_9FLAO</name>
<reference evidence="1 2" key="1">
    <citation type="journal article" date="2016" name="J. Zhejiang Univ. Sci. B">
        <title>Antibiotic resistance mechanisms of Myroides sp.</title>
        <authorList>
            <person name="Hu S."/>
            <person name="Yuan S."/>
            <person name="Qu H."/>
            <person name="Jiang T."/>
            <person name="Zhou Y."/>
            <person name="Wang M."/>
            <person name="Ming D."/>
        </authorList>
    </citation>
    <scope>NUCLEOTIDE SEQUENCE [LARGE SCALE GENOMIC DNA]</scope>
    <source>
        <strain evidence="1 2">PR63039</strain>
    </source>
</reference>
<dbReference type="KEGG" id="mod:AS202_07275"/>
<dbReference type="RefSeq" id="WP_006257548.1">
    <property type="nucleotide sequence ID" value="NZ_BCMQ01000001.1"/>
</dbReference>
<dbReference type="AlphaFoldDB" id="A0A0S7E4S2"/>
<protein>
    <submittedName>
        <fullName evidence="1">Uncharacterized protein</fullName>
    </submittedName>
</protein>
<dbReference type="EMBL" id="CP013690">
    <property type="protein sequence ID" value="ALU25955.1"/>
    <property type="molecule type" value="Genomic_DNA"/>
</dbReference>
<accession>A0A0S7E4S2</accession>
<organism evidence="1 2">
    <name type="scientific">Myroides odoratimimus</name>
    <dbReference type="NCBI Taxonomy" id="76832"/>
    <lineage>
        <taxon>Bacteria</taxon>
        <taxon>Pseudomonadati</taxon>
        <taxon>Bacteroidota</taxon>
        <taxon>Flavobacteriia</taxon>
        <taxon>Flavobacteriales</taxon>
        <taxon>Flavobacteriaceae</taxon>
        <taxon>Myroides</taxon>
    </lineage>
</organism>
<evidence type="ECO:0000313" key="1">
    <source>
        <dbReference type="EMBL" id="ALU25955.1"/>
    </source>
</evidence>
<gene>
    <name evidence="1" type="ORF">AS202_07275</name>
</gene>
<dbReference type="eggNOG" id="ENOG50338DM">
    <property type="taxonomic scope" value="Bacteria"/>
</dbReference>
<proteinExistence type="predicted"/>
<dbReference type="Proteomes" id="UP000069030">
    <property type="component" value="Chromosome"/>
</dbReference>